<feature type="region of interest" description="Disordered" evidence="2">
    <location>
        <begin position="421"/>
        <end position="464"/>
    </location>
</feature>
<reference evidence="5" key="2">
    <citation type="submission" date="2024-02" db="EMBL/GenBank/DDBJ databases">
        <title>The Genome Sequence of Enterococcus diestrammenae JM9A.</title>
        <authorList>
            <person name="Earl A."/>
            <person name="Manson A."/>
            <person name="Gilmore M."/>
            <person name="Sanders J."/>
            <person name="Shea T."/>
            <person name="Howe W."/>
            <person name="Livny J."/>
            <person name="Cuomo C."/>
            <person name="Neafsey D."/>
            <person name="Birren B."/>
        </authorList>
    </citation>
    <scope>NUCLEOTIDE SEQUENCE</scope>
    <source>
        <strain evidence="5">JM9A</strain>
    </source>
</reference>
<name>A0ABV0F3M2_9ENTE</name>
<reference evidence="5" key="1">
    <citation type="submission" date="2016-06" db="EMBL/GenBank/DDBJ databases">
        <authorList>
            <person name="Van Tyne D."/>
        </authorList>
    </citation>
    <scope>NUCLEOTIDE SEQUENCE</scope>
    <source>
        <strain evidence="5">JM9A</strain>
    </source>
</reference>
<comment type="similarity">
    <text evidence="1">Belongs to the DnaB/DnaD family.</text>
</comment>
<sequence>MDHGKNTLKPKDIYRPFKARGLTTEGAQALAYLYQPVTGSDAIAVYQSLLGDAEDDTQEEFLHMDAFTALDMGSPRFLAARQQLEGLGLLKVYVKEDRELGPQYLYELMEPMAPVAFFQDERYCQLLLAKVSRHKFNQLAQRFTPKTVDMTSYRQITKRFAEVYGKAAQGSGGQLANQDIKAATTNYQRLADVGQLQVTLAHLDWPFMKDLAEKEHLARELFTEELREKLAFYHEFYGYQELELIELLGDAVVLSGGQLNLKKLDQVAEKRAQEPLRKTNYPAKNEASDNLEQVSDVTENDLAIRRRNQFLAKGYTEADWQAIQAMDTYPPLKYLQGLKKAKRSFVTKNEEWLLKDLVAKSPLPNPVINQLMNYVLVDQNKSDLNARLVNTIATDWSEKQLKTPEAALDYVRQRKLEQLAEKEQKEQRRQANNKRFGNNRPQKTEKLEDWSQYQVQTNPELEAELDRKMKEFLEEEGEK</sequence>
<gene>
    <name evidence="5" type="ORF">BAU18_001453</name>
</gene>
<dbReference type="RefSeq" id="WP_161868574.1">
    <property type="nucleotide sequence ID" value="NZ_MAEI02000001.1"/>
</dbReference>
<feature type="domain" description="Replicative helicase loading/DNA remodeling protein DnaB N-terminal winged helix" evidence="4">
    <location>
        <begin position="9"/>
        <end position="248"/>
    </location>
</feature>
<organism evidence="5 6">
    <name type="scientific">Enterococcus diestrammenae</name>
    <dbReference type="NCBI Taxonomy" id="1155073"/>
    <lineage>
        <taxon>Bacteria</taxon>
        <taxon>Bacillati</taxon>
        <taxon>Bacillota</taxon>
        <taxon>Bacilli</taxon>
        <taxon>Lactobacillales</taxon>
        <taxon>Enterococcaceae</taxon>
        <taxon>Enterococcus</taxon>
    </lineage>
</organism>
<proteinExistence type="inferred from homology"/>
<dbReference type="Pfam" id="PF25888">
    <property type="entry name" value="WHD_DnaB"/>
    <property type="match status" value="1"/>
</dbReference>
<dbReference type="EMBL" id="MAEI02000001">
    <property type="protein sequence ID" value="MEO1781864.1"/>
    <property type="molecule type" value="Genomic_DNA"/>
</dbReference>
<evidence type="ECO:0000313" key="5">
    <source>
        <dbReference type="EMBL" id="MEO1781864.1"/>
    </source>
</evidence>
<keyword evidence="6" id="KW-1185">Reference proteome</keyword>
<evidence type="ECO:0000259" key="4">
    <source>
        <dbReference type="Pfam" id="PF25888"/>
    </source>
</evidence>
<feature type="domain" description="DnaB/C C-terminal" evidence="3">
    <location>
        <begin position="339"/>
        <end position="410"/>
    </location>
</feature>
<dbReference type="InterPro" id="IPR006343">
    <property type="entry name" value="DnaB/C_C"/>
</dbReference>
<dbReference type="Pfam" id="PF07261">
    <property type="entry name" value="DnaB_2"/>
    <property type="match status" value="1"/>
</dbReference>
<comment type="caution">
    <text evidence="5">The sequence shown here is derived from an EMBL/GenBank/DDBJ whole genome shotgun (WGS) entry which is preliminary data.</text>
</comment>
<dbReference type="InterPro" id="IPR058660">
    <property type="entry name" value="WHD_DnaB"/>
</dbReference>
<protein>
    <submittedName>
        <fullName evidence="5">Replication initiation and membrane attachment protein</fullName>
    </submittedName>
</protein>
<evidence type="ECO:0000256" key="1">
    <source>
        <dbReference type="ARBA" id="ARBA00093462"/>
    </source>
</evidence>
<evidence type="ECO:0000313" key="6">
    <source>
        <dbReference type="Proteomes" id="UP001429357"/>
    </source>
</evidence>
<evidence type="ECO:0000259" key="3">
    <source>
        <dbReference type="Pfam" id="PF07261"/>
    </source>
</evidence>
<dbReference type="Proteomes" id="UP001429357">
    <property type="component" value="Unassembled WGS sequence"/>
</dbReference>
<evidence type="ECO:0000256" key="2">
    <source>
        <dbReference type="SAM" id="MobiDB-lite"/>
    </source>
</evidence>
<accession>A0ABV0F3M2</accession>